<dbReference type="AlphaFoldDB" id="A0A1Q8SWL7"/>
<comment type="similarity">
    <text evidence="8">Belongs to the MntP (TC 9.B.29) family.</text>
</comment>
<keyword evidence="11" id="KW-1185">Reference proteome</keyword>
<dbReference type="EMBL" id="MSDO01000002">
    <property type="protein sequence ID" value="OLO05858.1"/>
    <property type="molecule type" value="Genomic_DNA"/>
</dbReference>
<keyword evidence="7 8" id="KW-0464">Manganese</keyword>
<feature type="transmembrane region" description="Helical" evidence="8">
    <location>
        <begin position="135"/>
        <end position="156"/>
    </location>
</feature>
<protein>
    <recommendedName>
        <fullName evidence="8">Putative manganese efflux pump MntP</fullName>
    </recommendedName>
</protein>
<dbReference type="OrthoDB" id="9811590at2"/>
<comment type="caution">
    <text evidence="8">Lacks conserved residue(s) required for the propagation of feature annotation.</text>
</comment>
<name>A0A1Q8SWL7_9GAMM</name>
<feature type="transmembrane region" description="Helical" evidence="8">
    <location>
        <begin position="168"/>
        <end position="185"/>
    </location>
</feature>
<accession>A0A1Q8SWL7</accession>
<comment type="caution">
    <text evidence="10">The sequence shown here is derived from an EMBL/GenBank/DDBJ whole genome shotgun (WGS) entry which is preliminary data.</text>
</comment>
<dbReference type="GO" id="GO:0005886">
    <property type="term" value="C:plasma membrane"/>
    <property type="evidence" value="ECO:0007669"/>
    <property type="project" value="UniProtKB-SubCell"/>
</dbReference>
<feature type="transmembrane region" description="Helical" evidence="8">
    <location>
        <begin position="68"/>
        <end position="86"/>
    </location>
</feature>
<dbReference type="NCBIfam" id="NF008546">
    <property type="entry name" value="PRK11469.1"/>
    <property type="match status" value="1"/>
</dbReference>
<dbReference type="RefSeq" id="WP_075568600.1">
    <property type="nucleotide sequence ID" value="NZ_MSDO01000002.1"/>
</dbReference>
<evidence type="ECO:0000256" key="8">
    <source>
        <dbReference type="HAMAP-Rule" id="MF_01521"/>
    </source>
</evidence>
<evidence type="ECO:0000256" key="3">
    <source>
        <dbReference type="ARBA" id="ARBA00022692"/>
    </source>
</evidence>
<dbReference type="GO" id="GO:0005384">
    <property type="term" value="F:manganese ion transmembrane transporter activity"/>
    <property type="evidence" value="ECO:0007669"/>
    <property type="project" value="UniProtKB-UniRule"/>
</dbReference>
<comment type="function">
    <text evidence="8">Probably functions as a manganese efflux pump.</text>
</comment>
<evidence type="ECO:0000313" key="10">
    <source>
        <dbReference type="EMBL" id="OLO05858.1"/>
    </source>
</evidence>
<keyword evidence="1 8" id="KW-0813">Transport</keyword>
<keyword evidence="9" id="KW-0732">Signal</keyword>
<dbReference type="InterPro" id="IPR003810">
    <property type="entry name" value="Mntp/YtaF"/>
</dbReference>
<dbReference type="Proteomes" id="UP000186878">
    <property type="component" value="Unassembled WGS sequence"/>
</dbReference>
<keyword evidence="4 8" id="KW-1133">Transmembrane helix</keyword>
<evidence type="ECO:0000256" key="7">
    <source>
        <dbReference type="ARBA" id="ARBA00023211"/>
    </source>
</evidence>
<evidence type="ECO:0000256" key="5">
    <source>
        <dbReference type="ARBA" id="ARBA00023065"/>
    </source>
</evidence>
<dbReference type="InterPro" id="IPR022929">
    <property type="entry name" value="Put_MntP"/>
</dbReference>
<keyword evidence="2 8" id="KW-1003">Cell membrane</keyword>
<keyword evidence="6 8" id="KW-0472">Membrane</keyword>
<gene>
    <name evidence="8" type="primary">mntP</name>
    <name evidence="10" type="ORF">BTW07_02665</name>
</gene>
<evidence type="ECO:0000256" key="2">
    <source>
        <dbReference type="ARBA" id="ARBA00022475"/>
    </source>
</evidence>
<dbReference type="HAMAP" id="MF_01521">
    <property type="entry name" value="MntP_pump"/>
    <property type="match status" value="1"/>
</dbReference>
<feature type="transmembrane region" description="Helical" evidence="8">
    <location>
        <begin position="107"/>
        <end position="129"/>
    </location>
</feature>
<dbReference type="STRING" id="404433.BTW07_02665"/>
<keyword evidence="3 8" id="KW-0812">Transmembrane</keyword>
<proteinExistence type="inferred from homology"/>
<reference evidence="10 11" key="1">
    <citation type="submission" date="2016-12" db="EMBL/GenBank/DDBJ databases">
        <title>Draft genome sequences of strains Salinicola socius SMB35, Salinicola sp. MH3R3-1 and Chromohalobacter sp. SMB17 from the Verkhnekamsk potash mining region of Russia.</title>
        <authorList>
            <person name="Mavrodi D.V."/>
            <person name="Olsson B.E."/>
            <person name="Korsakova E.S."/>
            <person name="Pyankova A."/>
            <person name="Mavrodi O.V."/>
            <person name="Plotnikova E.G."/>
        </authorList>
    </citation>
    <scope>NUCLEOTIDE SEQUENCE [LARGE SCALE GENOMIC DNA]</scope>
    <source>
        <strain evidence="10 11">SMB35</strain>
    </source>
</reference>
<evidence type="ECO:0000256" key="6">
    <source>
        <dbReference type="ARBA" id="ARBA00023136"/>
    </source>
</evidence>
<evidence type="ECO:0000256" key="9">
    <source>
        <dbReference type="SAM" id="SignalP"/>
    </source>
</evidence>
<evidence type="ECO:0000256" key="4">
    <source>
        <dbReference type="ARBA" id="ARBA00022989"/>
    </source>
</evidence>
<organism evidence="10 11">
    <name type="scientific">Salinicola socius</name>
    <dbReference type="NCBI Taxonomy" id="404433"/>
    <lineage>
        <taxon>Bacteria</taxon>
        <taxon>Pseudomonadati</taxon>
        <taxon>Pseudomonadota</taxon>
        <taxon>Gammaproteobacteria</taxon>
        <taxon>Oceanospirillales</taxon>
        <taxon>Halomonadaceae</taxon>
        <taxon>Salinicola</taxon>
    </lineage>
</organism>
<dbReference type="PANTHER" id="PTHR35529">
    <property type="entry name" value="MANGANESE EFFLUX PUMP MNTP-RELATED"/>
    <property type="match status" value="1"/>
</dbReference>
<keyword evidence="5 8" id="KW-0406">Ion transport</keyword>
<evidence type="ECO:0000256" key="1">
    <source>
        <dbReference type="ARBA" id="ARBA00022448"/>
    </source>
</evidence>
<sequence>MNPASLLLLAFAMSTDAFAASIGKGAALKRSRFPEALRIGVIFGTVETITPVIGWAIGLAATRFVSEWDHWIAFVLLGALGAHMIREGFKTADSETDEQEAPARKSVWLLAVTALATSIDAMAVGVTLAFADVNILVAAAAIGIATTVMVTAGIMLGRVIGAIIGKRAEIAGGFVLIAIGIAVLYEHLFAHMG</sequence>
<comment type="subcellular location">
    <subcellularLocation>
        <location evidence="8">Cell membrane</location>
        <topology evidence="8">Multi-pass membrane protein</topology>
    </subcellularLocation>
</comment>
<dbReference type="Pfam" id="PF02659">
    <property type="entry name" value="Mntp"/>
    <property type="match status" value="1"/>
</dbReference>
<evidence type="ECO:0000313" key="11">
    <source>
        <dbReference type="Proteomes" id="UP000186878"/>
    </source>
</evidence>
<dbReference type="PANTHER" id="PTHR35529:SF1">
    <property type="entry name" value="MANGANESE EFFLUX PUMP MNTP-RELATED"/>
    <property type="match status" value="1"/>
</dbReference>
<feature type="chain" id="PRO_5012683418" description="Putative manganese efflux pump MntP" evidence="9">
    <location>
        <begin position="20"/>
        <end position="193"/>
    </location>
</feature>
<feature type="signal peptide" evidence="9">
    <location>
        <begin position="1"/>
        <end position="19"/>
    </location>
</feature>